<feature type="binding site" evidence="17">
    <location>
        <position position="376"/>
    </location>
    <ligand>
        <name>(6S)-NADPHX</name>
        <dbReference type="ChEBI" id="CHEBI:64076"/>
    </ligand>
</feature>
<dbReference type="InterPro" id="IPR030677">
    <property type="entry name" value="Nnr"/>
</dbReference>
<comment type="catalytic activity">
    <reaction evidence="1 18 19">
        <text>(6R)-NADHX = (6S)-NADHX</text>
        <dbReference type="Rhea" id="RHEA:32215"/>
        <dbReference type="ChEBI" id="CHEBI:64074"/>
        <dbReference type="ChEBI" id="CHEBI:64075"/>
        <dbReference type="EC" id="5.1.99.6"/>
    </reaction>
</comment>
<dbReference type="SUPFAM" id="SSF53613">
    <property type="entry name" value="Ribokinase-like"/>
    <property type="match status" value="1"/>
</dbReference>
<keyword evidence="13" id="KW-0511">Multifunctional enzyme</keyword>
<feature type="binding site" evidence="18">
    <location>
        <position position="59"/>
    </location>
    <ligand>
        <name>K(+)</name>
        <dbReference type="ChEBI" id="CHEBI:29103"/>
    </ligand>
</feature>
<feature type="domain" description="YjeF N-terminal" evidence="21">
    <location>
        <begin position="10"/>
        <end position="210"/>
    </location>
</feature>
<name>A0A3E3K6C4_9FIRM</name>
<dbReference type="Pfam" id="PF03853">
    <property type="entry name" value="YjeF_N"/>
    <property type="match status" value="1"/>
</dbReference>
<keyword evidence="11 18" id="KW-0413">Isomerase</keyword>
<keyword evidence="6 17" id="KW-0547">Nucleotide-binding</keyword>
<evidence type="ECO:0000256" key="19">
    <source>
        <dbReference type="PIRNR" id="PIRNR017184"/>
    </source>
</evidence>
<dbReference type="OrthoDB" id="9806925at2"/>
<gene>
    <name evidence="17" type="primary">nnrD</name>
    <name evidence="18" type="synonym">nnrE</name>
    <name evidence="22" type="ORF">DW016_02545</name>
</gene>
<dbReference type="GO" id="GO:0110051">
    <property type="term" value="P:metabolite repair"/>
    <property type="evidence" value="ECO:0007669"/>
    <property type="project" value="TreeGrafter"/>
</dbReference>
<sequence>MNYIIDGRTMKAADHYTIETIGIPSLVLMERAALQVVETVKKEKIDITRSLIVCGSGNNGGDGIAVGRLLLEKGAKVTVVLAGNPDHCTEEAKEQIRIFQAIGGTVEREIPQESYTAVFDALFGIGLSRKVEGRYAGILERMNEMEAAKVAVDIPSGIDSSTGEVLGTAFQADLTVTFAYLKTGMALFPGALYAGNVQVRDIGIYLRGGVEGPRYLSYEREDIKTLCPKRGADAHKGTYGRVLMITGSEGMAGAAILSASAAYRMGSGLVRILTPRCNQAVLQAKLPEVIVTPYKEEISRQMETLLDWADVICAGCGLGMDERTKEVLETLLIYLENHEKPCVLDADALNNIAGMEQKKREMLLSGAGSRLIFTPHVKEFARLLGKTTEETKKSRMGLAQQYAKTYNIILAAKDARTVVAGKGKIPYLNLSGNSAMAKAGSGDVLAGMITGCLALGMERFEAAAFGVFVHGLCGDEARDRYGAHSVLATDLIEMTPIVLREIH</sequence>
<comment type="caution">
    <text evidence="22">The sequence shown here is derived from an EMBL/GenBank/DDBJ whole genome shotgun (WGS) entry which is preliminary data.</text>
</comment>
<dbReference type="InterPro" id="IPR017953">
    <property type="entry name" value="Carbohydrate_kinase_pred_CS"/>
</dbReference>
<feature type="binding site" evidence="17">
    <location>
        <position position="442"/>
    </location>
    <ligand>
        <name>AMP</name>
        <dbReference type="ChEBI" id="CHEBI:456215"/>
    </ligand>
</feature>
<evidence type="ECO:0000256" key="4">
    <source>
        <dbReference type="ARBA" id="ARBA00009524"/>
    </source>
</evidence>
<feature type="binding site" evidence="18">
    <location>
        <position position="135"/>
    </location>
    <ligand>
        <name>(6S)-NADPHX</name>
        <dbReference type="ChEBI" id="CHEBI:64076"/>
    </ligand>
</feature>
<evidence type="ECO:0000259" key="21">
    <source>
        <dbReference type="PROSITE" id="PS51385"/>
    </source>
</evidence>
<protein>
    <recommendedName>
        <fullName evidence="19">Bifunctional NAD(P)H-hydrate repair enzyme</fullName>
    </recommendedName>
    <alternativeName>
        <fullName evidence="19">Nicotinamide nucleotide repair protein</fullName>
    </alternativeName>
    <domain>
        <recommendedName>
            <fullName evidence="19">ADP-dependent (S)-NAD(P)H-hydrate dehydratase</fullName>
            <ecNumber evidence="19">4.2.1.136</ecNumber>
        </recommendedName>
        <alternativeName>
            <fullName evidence="19">ADP-dependent NAD(P)HX dehydratase</fullName>
        </alternativeName>
    </domain>
    <domain>
        <recommendedName>
            <fullName evidence="19">NAD(P)H-hydrate epimerase</fullName>
            <ecNumber evidence="19">5.1.99.6</ecNumber>
        </recommendedName>
    </domain>
</protein>
<feature type="binding site" evidence="18">
    <location>
        <position position="153"/>
    </location>
    <ligand>
        <name>(6S)-NADPHX</name>
        <dbReference type="ChEBI" id="CHEBI:64076"/>
    </ligand>
</feature>
<dbReference type="InterPro" id="IPR004443">
    <property type="entry name" value="YjeF_N_dom"/>
</dbReference>
<keyword evidence="5 18" id="KW-0479">Metal-binding</keyword>
<comment type="subunit">
    <text evidence="17">Homotetramer.</text>
</comment>
<dbReference type="PROSITE" id="PS01050">
    <property type="entry name" value="YJEF_C_2"/>
    <property type="match status" value="1"/>
</dbReference>
<evidence type="ECO:0000256" key="17">
    <source>
        <dbReference type="HAMAP-Rule" id="MF_01965"/>
    </source>
</evidence>
<evidence type="ECO:0000256" key="11">
    <source>
        <dbReference type="ARBA" id="ARBA00023235"/>
    </source>
</evidence>
<dbReference type="GO" id="GO:0046496">
    <property type="term" value="P:nicotinamide nucleotide metabolic process"/>
    <property type="evidence" value="ECO:0007669"/>
    <property type="project" value="UniProtKB-UniRule"/>
</dbReference>
<dbReference type="PANTHER" id="PTHR12592">
    <property type="entry name" value="ATP-DEPENDENT (S)-NAD(P)H-HYDRATE DEHYDRATASE FAMILY MEMBER"/>
    <property type="match status" value="1"/>
</dbReference>
<keyword evidence="8 17" id="KW-0521">NADP</keyword>
<evidence type="ECO:0000256" key="12">
    <source>
        <dbReference type="ARBA" id="ARBA00023239"/>
    </source>
</evidence>
<proteinExistence type="inferred from homology"/>
<evidence type="ECO:0000256" key="18">
    <source>
        <dbReference type="HAMAP-Rule" id="MF_01966"/>
    </source>
</evidence>
<comment type="cofactor">
    <cofactor evidence="17">
        <name>Mg(2+)</name>
        <dbReference type="ChEBI" id="CHEBI:18420"/>
    </cofactor>
</comment>
<evidence type="ECO:0000256" key="16">
    <source>
        <dbReference type="ARBA" id="ARBA00049209"/>
    </source>
</evidence>
<keyword evidence="10 17" id="KW-0520">NAD</keyword>
<feature type="binding site" evidence="17">
    <location>
        <begin position="413"/>
        <end position="417"/>
    </location>
    <ligand>
        <name>AMP</name>
        <dbReference type="ChEBI" id="CHEBI:456215"/>
    </ligand>
</feature>
<keyword evidence="23" id="KW-1185">Reference proteome</keyword>
<feature type="binding site" evidence="18">
    <location>
        <begin position="124"/>
        <end position="130"/>
    </location>
    <ligand>
        <name>(6S)-NADPHX</name>
        <dbReference type="ChEBI" id="CHEBI:64076"/>
    </ligand>
</feature>
<dbReference type="InterPro" id="IPR000631">
    <property type="entry name" value="CARKD"/>
</dbReference>
<evidence type="ECO:0000256" key="13">
    <source>
        <dbReference type="ARBA" id="ARBA00023268"/>
    </source>
</evidence>
<dbReference type="Proteomes" id="UP000261080">
    <property type="component" value="Unassembled WGS sequence"/>
</dbReference>
<comment type="function">
    <text evidence="14 19">Bifunctional enzyme that catalyzes the epimerization of the S- and R-forms of NAD(P)HX and the dehydration of the S-form of NAD(P)HX at the expense of ADP, which is converted to AMP. This allows the repair of both epimers of NAD(P)HX, a damaged form of NAD(P)H that is a result of enzymatic or heat-dependent hydration.</text>
</comment>
<evidence type="ECO:0000313" key="23">
    <source>
        <dbReference type="Proteomes" id="UP000261080"/>
    </source>
</evidence>
<feature type="binding site" evidence="18">
    <location>
        <begin position="58"/>
        <end position="62"/>
    </location>
    <ligand>
        <name>(6S)-NADPHX</name>
        <dbReference type="ChEBI" id="CHEBI:64076"/>
    </ligand>
</feature>
<dbReference type="GO" id="GO:0046872">
    <property type="term" value="F:metal ion binding"/>
    <property type="evidence" value="ECO:0007669"/>
    <property type="project" value="UniProtKB-UniRule"/>
</dbReference>
<keyword evidence="7 17" id="KW-0067">ATP-binding</keyword>
<feature type="binding site" evidence="17">
    <location>
        <position position="443"/>
    </location>
    <ligand>
        <name>(6S)-NADPHX</name>
        <dbReference type="ChEBI" id="CHEBI:64076"/>
    </ligand>
</feature>
<dbReference type="PROSITE" id="PS51383">
    <property type="entry name" value="YJEF_C_3"/>
    <property type="match status" value="1"/>
</dbReference>
<dbReference type="PIRSF" id="PIRSF017184">
    <property type="entry name" value="Nnr"/>
    <property type="match status" value="1"/>
</dbReference>
<dbReference type="HAMAP" id="MF_01965">
    <property type="entry name" value="NADHX_dehydratase"/>
    <property type="match status" value="1"/>
</dbReference>
<dbReference type="Gene3D" id="3.40.50.10260">
    <property type="entry name" value="YjeF N-terminal domain"/>
    <property type="match status" value="1"/>
</dbReference>
<comment type="catalytic activity">
    <reaction evidence="15 17 19">
        <text>(6S)-NADHX + ADP = AMP + phosphate + NADH + H(+)</text>
        <dbReference type="Rhea" id="RHEA:32223"/>
        <dbReference type="ChEBI" id="CHEBI:15378"/>
        <dbReference type="ChEBI" id="CHEBI:43474"/>
        <dbReference type="ChEBI" id="CHEBI:57945"/>
        <dbReference type="ChEBI" id="CHEBI:64074"/>
        <dbReference type="ChEBI" id="CHEBI:456215"/>
        <dbReference type="ChEBI" id="CHEBI:456216"/>
        <dbReference type="EC" id="4.2.1.136"/>
    </reaction>
</comment>
<keyword evidence="9 18" id="KW-0630">Potassium</keyword>
<comment type="function">
    <text evidence="18">Catalyzes the epimerization of the S- and R-forms of NAD(P)HX, a damaged form of NAD(P)H that is a result of enzymatic or heat-dependent hydration. This is a prerequisite for the S-specific NAD(P)H-hydrate dehydratase to allow the repair of both epimers of NAD(P)HX.</text>
</comment>
<keyword evidence="12 17" id="KW-0456">Lyase</keyword>
<evidence type="ECO:0000256" key="5">
    <source>
        <dbReference type="ARBA" id="ARBA00022723"/>
    </source>
</evidence>
<feature type="binding site" evidence="18">
    <location>
        <position position="120"/>
    </location>
    <ligand>
        <name>K(+)</name>
        <dbReference type="ChEBI" id="CHEBI:29103"/>
    </ligand>
</feature>
<dbReference type="EC" id="4.2.1.136" evidence="19"/>
<dbReference type="GO" id="GO:0005524">
    <property type="term" value="F:ATP binding"/>
    <property type="evidence" value="ECO:0007669"/>
    <property type="project" value="UniProtKB-UniRule"/>
</dbReference>
<comment type="cofactor">
    <cofactor evidence="18 19">
        <name>K(+)</name>
        <dbReference type="ChEBI" id="CHEBI:29103"/>
    </cofactor>
    <text evidence="18 19">Binds 1 potassium ion per subunit.</text>
</comment>
<dbReference type="NCBIfam" id="TIGR00196">
    <property type="entry name" value="yjeF_cterm"/>
    <property type="match status" value="1"/>
</dbReference>
<dbReference type="PROSITE" id="PS51385">
    <property type="entry name" value="YJEF_N"/>
    <property type="match status" value="1"/>
</dbReference>
<evidence type="ECO:0000256" key="7">
    <source>
        <dbReference type="ARBA" id="ARBA00022840"/>
    </source>
</evidence>
<evidence type="ECO:0000256" key="2">
    <source>
        <dbReference type="ARBA" id="ARBA00000909"/>
    </source>
</evidence>
<comment type="function">
    <text evidence="17">Catalyzes the dehydration of the S-form of NAD(P)HX at the expense of ADP, which is converted to AMP. Together with NAD(P)HX epimerase, which catalyzes the epimerization of the S- and R-forms, the enzyme allows the repair of both epimers of NAD(P)HX, a damaged form of NAD(P)H that is a result of enzymatic or heat-dependent hydration.</text>
</comment>
<feature type="binding site" evidence="18">
    <location>
        <position position="156"/>
    </location>
    <ligand>
        <name>K(+)</name>
        <dbReference type="ChEBI" id="CHEBI:29103"/>
    </ligand>
</feature>
<feature type="binding site" evidence="17">
    <location>
        <position position="254"/>
    </location>
    <ligand>
        <name>(6S)-NADPHX</name>
        <dbReference type="ChEBI" id="CHEBI:64076"/>
    </ligand>
</feature>
<evidence type="ECO:0000256" key="9">
    <source>
        <dbReference type="ARBA" id="ARBA00022958"/>
    </source>
</evidence>
<evidence type="ECO:0000256" key="8">
    <source>
        <dbReference type="ARBA" id="ARBA00022857"/>
    </source>
</evidence>
<dbReference type="InterPro" id="IPR036652">
    <property type="entry name" value="YjeF_N_dom_sf"/>
</dbReference>
<comment type="catalytic activity">
    <reaction evidence="2 18 19">
        <text>(6R)-NADPHX = (6S)-NADPHX</text>
        <dbReference type="Rhea" id="RHEA:32227"/>
        <dbReference type="ChEBI" id="CHEBI:64076"/>
        <dbReference type="ChEBI" id="CHEBI:64077"/>
        <dbReference type="EC" id="5.1.99.6"/>
    </reaction>
</comment>
<evidence type="ECO:0000256" key="1">
    <source>
        <dbReference type="ARBA" id="ARBA00000013"/>
    </source>
</evidence>
<comment type="similarity">
    <text evidence="3 19">In the N-terminal section; belongs to the NnrE/AIBP family.</text>
</comment>
<evidence type="ECO:0000256" key="10">
    <source>
        <dbReference type="ARBA" id="ARBA00023027"/>
    </source>
</evidence>
<reference evidence="22 23" key="1">
    <citation type="submission" date="2018-08" db="EMBL/GenBank/DDBJ databases">
        <title>A genome reference for cultivated species of the human gut microbiota.</title>
        <authorList>
            <person name="Zou Y."/>
            <person name="Xue W."/>
            <person name="Luo G."/>
        </authorList>
    </citation>
    <scope>NUCLEOTIDE SEQUENCE [LARGE SCALE GENOMIC DNA]</scope>
    <source>
        <strain evidence="22 23">AF37-2AT</strain>
    </source>
</reference>
<evidence type="ECO:0000259" key="20">
    <source>
        <dbReference type="PROSITE" id="PS51383"/>
    </source>
</evidence>
<dbReference type="SUPFAM" id="SSF64153">
    <property type="entry name" value="YjeF N-terminal domain-like"/>
    <property type="match status" value="1"/>
</dbReference>
<accession>A0A3E3K6C4</accession>
<feature type="domain" description="YjeF C-terminal" evidence="20">
    <location>
        <begin position="219"/>
        <end position="502"/>
    </location>
</feature>
<dbReference type="Pfam" id="PF01256">
    <property type="entry name" value="Carb_kinase"/>
    <property type="match status" value="1"/>
</dbReference>
<dbReference type="HAMAP" id="MF_01966">
    <property type="entry name" value="NADHX_epimerase"/>
    <property type="match status" value="1"/>
</dbReference>
<feature type="binding site" evidence="17">
    <location>
        <position position="317"/>
    </location>
    <ligand>
        <name>(6S)-NADPHX</name>
        <dbReference type="ChEBI" id="CHEBI:64076"/>
    </ligand>
</feature>
<dbReference type="NCBIfam" id="TIGR00197">
    <property type="entry name" value="yjeF_nterm"/>
    <property type="match status" value="1"/>
</dbReference>
<dbReference type="AlphaFoldDB" id="A0A3E3K6C4"/>
<organism evidence="22 23">
    <name type="scientific">Sellimonas intestinalis</name>
    <dbReference type="NCBI Taxonomy" id="1653434"/>
    <lineage>
        <taxon>Bacteria</taxon>
        <taxon>Bacillati</taxon>
        <taxon>Bacillota</taxon>
        <taxon>Clostridia</taxon>
        <taxon>Lachnospirales</taxon>
        <taxon>Lachnospiraceae</taxon>
        <taxon>Sellimonas</taxon>
    </lineage>
</organism>
<comment type="similarity">
    <text evidence="18">Belongs to the NnrE/AIBP family.</text>
</comment>
<evidence type="ECO:0000256" key="15">
    <source>
        <dbReference type="ARBA" id="ARBA00048238"/>
    </source>
</evidence>
<evidence type="ECO:0000313" key="22">
    <source>
        <dbReference type="EMBL" id="RGE90145.1"/>
    </source>
</evidence>
<dbReference type="RefSeq" id="WP_024732435.1">
    <property type="nucleotide sequence ID" value="NZ_CALBAT010000002.1"/>
</dbReference>
<comment type="similarity">
    <text evidence="4 19">In the C-terminal section; belongs to the NnrD/CARKD family.</text>
</comment>
<comment type="similarity">
    <text evidence="17">Belongs to the NnrD/CARKD family.</text>
</comment>
<evidence type="ECO:0000256" key="14">
    <source>
        <dbReference type="ARBA" id="ARBA00025153"/>
    </source>
</evidence>
<evidence type="ECO:0000256" key="6">
    <source>
        <dbReference type="ARBA" id="ARBA00022741"/>
    </source>
</evidence>
<dbReference type="EC" id="5.1.99.6" evidence="19"/>
<dbReference type="EMBL" id="QVLX01000001">
    <property type="protein sequence ID" value="RGE90145.1"/>
    <property type="molecule type" value="Genomic_DNA"/>
</dbReference>
<dbReference type="PANTHER" id="PTHR12592:SF0">
    <property type="entry name" value="ATP-DEPENDENT (S)-NAD(P)H-HYDRATE DEHYDRATASE"/>
    <property type="match status" value="1"/>
</dbReference>
<dbReference type="InterPro" id="IPR029056">
    <property type="entry name" value="Ribokinase-like"/>
</dbReference>
<dbReference type="GO" id="GO:0052856">
    <property type="term" value="F:NAD(P)HX epimerase activity"/>
    <property type="evidence" value="ECO:0007669"/>
    <property type="project" value="UniProtKB-UniRule"/>
</dbReference>
<evidence type="ECO:0000256" key="3">
    <source>
        <dbReference type="ARBA" id="ARBA00006001"/>
    </source>
</evidence>
<dbReference type="Gene3D" id="3.40.1190.20">
    <property type="match status" value="1"/>
</dbReference>
<dbReference type="GO" id="GO:0052855">
    <property type="term" value="F:ADP-dependent NAD(P)H-hydrate dehydratase activity"/>
    <property type="evidence" value="ECO:0007669"/>
    <property type="project" value="UniProtKB-UniRule"/>
</dbReference>
<comment type="catalytic activity">
    <reaction evidence="16 17 19">
        <text>(6S)-NADPHX + ADP = AMP + phosphate + NADPH + H(+)</text>
        <dbReference type="Rhea" id="RHEA:32235"/>
        <dbReference type="ChEBI" id="CHEBI:15378"/>
        <dbReference type="ChEBI" id="CHEBI:43474"/>
        <dbReference type="ChEBI" id="CHEBI:57783"/>
        <dbReference type="ChEBI" id="CHEBI:64076"/>
        <dbReference type="ChEBI" id="CHEBI:456215"/>
        <dbReference type="ChEBI" id="CHEBI:456216"/>
        <dbReference type="EC" id="4.2.1.136"/>
    </reaction>
</comment>
<dbReference type="CDD" id="cd01171">
    <property type="entry name" value="YXKO-related"/>
    <property type="match status" value="1"/>
</dbReference>